<accession>A0A0P0V3Q3</accession>
<dbReference type="PaxDb" id="39947-A0A0P0V3Q3"/>
<dbReference type="InParanoid" id="A0A0P0V3Q3"/>
<dbReference type="STRING" id="39947.A0A0P0V3Q3"/>
<dbReference type="PANTHER" id="PTHR14209">
    <property type="entry name" value="ISOAMYL ACETATE-HYDROLYZING ESTERASE 1"/>
    <property type="match status" value="1"/>
</dbReference>
<dbReference type="PANTHER" id="PTHR14209:SF20">
    <property type="entry name" value="OS09G0121900 PROTEIN"/>
    <property type="match status" value="1"/>
</dbReference>
<dbReference type="FunCoup" id="A0A0P0V3Q3">
    <property type="interactions" value="1"/>
</dbReference>
<dbReference type="Proteomes" id="UP000059680">
    <property type="component" value="Chromosome 1"/>
</dbReference>
<feature type="compositionally biased region" description="Low complexity" evidence="1">
    <location>
        <begin position="43"/>
        <end position="52"/>
    </location>
</feature>
<feature type="region of interest" description="Disordered" evidence="1">
    <location>
        <begin position="12"/>
        <end position="56"/>
    </location>
</feature>
<dbReference type="SUPFAM" id="SSF52266">
    <property type="entry name" value="SGNH hydrolase"/>
    <property type="match status" value="1"/>
</dbReference>
<name>A0A0P0V3Q3_ORYSJ</name>
<dbReference type="Gramene" id="Os01t0543400-00">
    <property type="protein sequence ID" value="Os01t0543400-00"/>
    <property type="gene ID" value="Os01g0543400"/>
</dbReference>
<dbReference type="Gene3D" id="3.40.50.1110">
    <property type="entry name" value="SGNH hydrolase"/>
    <property type="match status" value="1"/>
</dbReference>
<feature type="non-terminal residue" evidence="2">
    <location>
        <position position="1"/>
    </location>
</feature>
<evidence type="ECO:0000313" key="2">
    <source>
        <dbReference type="EMBL" id="BAS72580.1"/>
    </source>
</evidence>
<feature type="compositionally biased region" description="Basic residues" evidence="1">
    <location>
        <begin position="19"/>
        <end position="34"/>
    </location>
</feature>
<proteinExistence type="predicted"/>
<organism evidence="2 3">
    <name type="scientific">Oryza sativa subsp. japonica</name>
    <name type="common">Rice</name>
    <dbReference type="NCBI Taxonomy" id="39947"/>
    <lineage>
        <taxon>Eukaryota</taxon>
        <taxon>Viridiplantae</taxon>
        <taxon>Streptophyta</taxon>
        <taxon>Embryophyta</taxon>
        <taxon>Tracheophyta</taxon>
        <taxon>Spermatophyta</taxon>
        <taxon>Magnoliopsida</taxon>
        <taxon>Liliopsida</taxon>
        <taxon>Poales</taxon>
        <taxon>Poaceae</taxon>
        <taxon>BOP clade</taxon>
        <taxon>Oryzoideae</taxon>
        <taxon>Oryzeae</taxon>
        <taxon>Oryzinae</taxon>
        <taxon>Oryza</taxon>
        <taxon>Oryza sativa</taxon>
    </lineage>
</organism>
<dbReference type="AlphaFoldDB" id="A0A0P0V3Q3"/>
<reference evidence="2 3" key="2">
    <citation type="journal article" date="2013" name="Plant Cell Physiol.">
        <title>Rice Annotation Project Database (RAP-DB): an integrative and interactive database for rice genomics.</title>
        <authorList>
            <person name="Sakai H."/>
            <person name="Lee S.S."/>
            <person name="Tanaka T."/>
            <person name="Numa H."/>
            <person name="Kim J."/>
            <person name="Kawahara Y."/>
            <person name="Wakimoto H."/>
            <person name="Yang C.C."/>
            <person name="Iwamoto M."/>
            <person name="Abe T."/>
            <person name="Yamada Y."/>
            <person name="Muto A."/>
            <person name="Inokuchi H."/>
            <person name="Ikemura T."/>
            <person name="Matsumoto T."/>
            <person name="Sasaki T."/>
            <person name="Itoh T."/>
        </authorList>
    </citation>
    <scope>NUCLEOTIDE SEQUENCE [LARGE SCALE GENOMIC DNA]</scope>
    <source>
        <strain evidence="3">cv. Nipponbare</strain>
    </source>
</reference>
<keyword evidence="3" id="KW-1185">Reference proteome</keyword>
<evidence type="ECO:0000256" key="1">
    <source>
        <dbReference type="SAM" id="MobiDB-lite"/>
    </source>
</evidence>
<reference evidence="3" key="1">
    <citation type="journal article" date="2005" name="Nature">
        <title>The map-based sequence of the rice genome.</title>
        <authorList>
            <consortium name="International rice genome sequencing project (IRGSP)"/>
            <person name="Matsumoto T."/>
            <person name="Wu J."/>
            <person name="Kanamori H."/>
            <person name="Katayose Y."/>
            <person name="Fujisawa M."/>
            <person name="Namiki N."/>
            <person name="Mizuno H."/>
            <person name="Yamamoto K."/>
            <person name="Antonio B.A."/>
            <person name="Baba T."/>
            <person name="Sakata K."/>
            <person name="Nagamura Y."/>
            <person name="Aoki H."/>
            <person name="Arikawa K."/>
            <person name="Arita K."/>
            <person name="Bito T."/>
            <person name="Chiden Y."/>
            <person name="Fujitsuka N."/>
            <person name="Fukunaka R."/>
            <person name="Hamada M."/>
            <person name="Harada C."/>
            <person name="Hayashi A."/>
            <person name="Hijishita S."/>
            <person name="Honda M."/>
            <person name="Hosokawa S."/>
            <person name="Ichikawa Y."/>
            <person name="Idonuma A."/>
            <person name="Iijima M."/>
            <person name="Ikeda M."/>
            <person name="Ikeno M."/>
            <person name="Ito K."/>
            <person name="Ito S."/>
            <person name="Ito T."/>
            <person name="Ito Y."/>
            <person name="Ito Y."/>
            <person name="Iwabuchi A."/>
            <person name="Kamiya K."/>
            <person name="Karasawa W."/>
            <person name="Kurita K."/>
            <person name="Katagiri S."/>
            <person name="Kikuta A."/>
            <person name="Kobayashi H."/>
            <person name="Kobayashi N."/>
            <person name="Machita K."/>
            <person name="Maehara T."/>
            <person name="Masukawa M."/>
            <person name="Mizubayashi T."/>
            <person name="Mukai Y."/>
            <person name="Nagasaki H."/>
            <person name="Nagata Y."/>
            <person name="Naito S."/>
            <person name="Nakashima M."/>
            <person name="Nakama Y."/>
            <person name="Nakamichi Y."/>
            <person name="Nakamura M."/>
            <person name="Meguro A."/>
            <person name="Negishi M."/>
            <person name="Ohta I."/>
            <person name="Ohta T."/>
            <person name="Okamoto M."/>
            <person name="Ono N."/>
            <person name="Saji S."/>
            <person name="Sakaguchi M."/>
            <person name="Sakai K."/>
            <person name="Shibata M."/>
            <person name="Shimokawa T."/>
            <person name="Song J."/>
            <person name="Takazaki Y."/>
            <person name="Terasawa K."/>
            <person name="Tsugane M."/>
            <person name="Tsuji K."/>
            <person name="Ueda S."/>
            <person name="Waki K."/>
            <person name="Yamagata H."/>
            <person name="Yamamoto M."/>
            <person name="Yamamoto S."/>
            <person name="Yamane H."/>
            <person name="Yoshiki S."/>
            <person name="Yoshihara R."/>
            <person name="Yukawa K."/>
            <person name="Zhong H."/>
            <person name="Yano M."/>
            <person name="Yuan Q."/>
            <person name="Ouyang S."/>
            <person name="Liu J."/>
            <person name="Jones K.M."/>
            <person name="Gansberger K."/>
            <person name="Moffat K."/>
            <person name="Hill J."/>
            <person name="Bera J."/>
            <person name="Fadrosh D."/>
            <person name="Jin S."/>
            <person name="Johri S."/>
            <person name="Kim M."/>
            <person name="Overton L."/>
            <person name="Reardon M."/>
            <person name="Tsitrin T."/>
            <person name="Vuong H."/>
            <person name="Weaver B."/>
            <person name="Ciecko A."/>
            <person name="Tallon L."/>
            <person name="Jackson J."/>
            <person name="Pai G."/>
            <person name="Aken S.V."/>
            <person name="Utterback T."/>
            <person name="Reidmuller S."/>
            <person name="Feldblyum T."/>
            <person name="Hsiao J."/>
            <person name="Zismann V."/>
            <person name="Iobst S."/>
            <person name="de Vazeille A.R."/>
            <person name="Buell C.R."/>
            <person name="Ying K."/>
            <person name="Li Y."/>
            <person name="Lu T."/>
            <person name="Huang Y."/>
            <person name="Zhao Q."/>
            <person name="Feng Q."/>
            <person name="Zhang L."/>
            <person name="Zhu J."/>
            <person name="Weng Q."/>
            <person name="Mu J."/>
            <person name="Lu Y."/>
            <person name="Fan D."/>
            <person name="Liu Y."/>
            <person name="Guan J."/>
            <person name="Zhang Y."/>
            <person name="Yu S."/>
            <person name="Liu X."/>
            <person name="Zhang Y."/>
            <person name="Hong G."/>
            <person name="Han B."/>
            <person name="Choisne N."/>
            <person name="Demange N."/>
            <person name="Orjeda G."/>
            <person name="Samain S."/>
            <person name="Cattolico L."/>
            <person name="Pelletier E."/>
            <person name="Couloux A."/>
            <person name="Segurens B."/>
            <person name="Wincker P."/>
            <person name="D'Hont A."/>
            <person name="Scarpelli C."/>
            <person name="Weissenbach J."/>
            <person name="Salanoubat M."/>
            <person name="Quetier F."/>
            <person name="Yu Y."/>
            <person name="Kim H.R."/>
            <person name="Rambo T."/>
            <person name="Currie J."/>
            <person name="Collura K."/>
            <person name="Luo M."/>
            <person name="Yang T."/>
            <person name="Ammiraju J.S.S."/>
            <person name="Engler F."/>
            <person name="Soderlund C."/>
            <person name="Wing R.A."/>
            <person name="Palmer L.E."/>
            <person name="de la Bastide M."/>
            <person name="Spiegel L."/>
            <person name="Nascimento L."/>
            <person name="Zutavern T."/>
            <person name="O'Shaughnessy A."/>
            <person name="Dike S."/>
            <person name="Dedhia N."/>
            <person name="Preston R."/>
            <person name="Balija V."/>
            <person name="McCombie W.R."/>
            <person name="Chow T."/>
            <person name="Chen H."/>
            <person name="Chung M."/>
            <person name="Chen C."/>
            <person name="Shaw J."/>
            <person name="Wu H."/>
            <person name="Hsiao K."/>
            <person name="Chao Y."/>
            <person name="Chu M."/>
            <person name="Cheng C."/>
            <person name="Hour A."/>
            <person name="Lee P."/>
            <person name="Lin S."/>
            <person name="Lin Y."/>
            <person name="Liou J."/>
            <person name="Liu S."/>
            <person name="Hsing Y."/>
            <person name="Raghuvanshi S."/>
            <person name="Mohanty A."/>
            <person name="Bharti A.K."/>
            <person name="Gaur A."/>
            <person name="Gupta V."/>
            <person name="Kumar D."/>
            <person name="Ravi V."/>
            <person name="Vij S."/>
            <person name="Kapur A."/>
            <person name="Khurana P."/>
            <person name="Khurana P."/>
            <person name="Khurana J.P."/>
            <person name="Tyagi A.K."/>
            <person name="Gaikwad K."/>
            <person name="Singh A."/>
            <person name="Dalal V."/>
            <person name="Srivastava S."/>
            <person name="Dixit A."/>
            <person name="Pal A.K."/>
            <person name="Ghazi I.A."/>
            <person name="Yadav M."/>
            <person name="Pandit A."/>
            <person name="Bhargava A."/>
            <person name="Sureshbabu K."/>
            <person name="Batra K."/>
            <person name="Sharma T.R."/>
            <person name="Mohapatra T."/>
            <person name="Singh N.K."/>
            <person name="Messing J."/>
            <person name="Nelson A.B."/>
            <person name="Fuks G."/>
            <person name="Kavchok S."/>
            <person name="Keizer G."/>
            <person name="Linton E."/>
            <person name="Llaca V."/>
            <person name="Song R."/>
            <person name="Tanyolac B."/>
            <person name="Young S."/>
            <person name="Ho-Il K."/>
            <person name="Hahn J.H."/>
            <person name="Sangsakoo G."/>
            <person name="Vanavichit A."/>
            <person name="de Mattos Luiz.A.T."/>
            <person name="Zimmer P.D."/>
            <person name="Malone G."/>
            <person name="Dellagostin O."/>
            <person name="de Oliveira A.C."/>
            <person name="Bevan M."/>
            <person name="Bancroft I."/>
            <person name="Minx P."/>
            <person name="Cordum H."/>
            <person name="Wilson R."/>
            <person name="Cheng Z."/>
            <person name="Jin W."/>
            <person name="Jiang J."/>
            <person name="Leong S.A."/>
            <person name="Iwama H."/>
            <person name="Gojobori T."/>
            <person name="Itoh T."/>
            <person name="Niimura Y."/>
            <person name="Fujii Y."/>
            <person name="Habara T."/>
            <person name="Sakai H."/>
            <person name="Sato Y."/>
            <person name="Wilson G."/>
            <person name="Kumar K."/>
            <person name="McCouch S."/>
            <person name="Juretic N."/>
            <person name="Hoen D."/>
            <person name="Wright S."/>
            <person name="Bruskiewich R."/>
            <person name="Bureau T."/>
            <person name="Miyao A."/>
            <person name="Hirochika H."/>
            <person name="Nishikawa T."/>
            <person name="Kadowaki K."/>
            <person name="Sugiura M."/>
            <person name="Burr B."/>
            <person name="Sasaki T."/>
        </authorList>
    </citation>
    <scope>NUCLEOTIDE SEQUENCE [LARGE SCALE GENOMIC DNA]</scope>
    <source>
        <strain evidence="3">cv. Nipponbare</strain>
    </source>
</reference>
<dbReference type="InterPro" id="IPR045136">
    <property type="entry name" value="Iah1-like"/>
</dbReference>
<sequence length="125" mass="14084">ARTWCCAVGAPGGGEGHGGRRRRRRPGGRRHRVLRSTNIYTRPTSAPSAATSSHERCQSTRIILITPPPIYEMNPREFGRYMEKMTLQNYRNVPAGTNAQACLAVAKELNYPVIDIWTKMQQFPD</sequence>
<dbReference type="InterPro" id="IPR036514">
    <property type="entry name" value="SGNH_hydro_sf"/>
</dbReference>
<evidence type="ECO:0000313" key="3">
    <source>
        <dbReference type="Proteomes" id="UP000059680"/>
    </source>
</evidence>
<reference evidence="2 3" key="3">
    <citation type="journal article" date="2013" name="Rice">
        <title>Improvement of the Oryza sativa Nipponbare reference genome using next generation sequence and optical map data.</title>
        <authorList>
            <person name="Kawahara Y."/>
            <person name="de la Bastide M."/>
            <person name="Hamilton J.P."/>
            <person name="Kanamori H."/>
            <person name="McCombie W.R."/>
            <person name="Ouyang S."/>
            <person name="Schwartz D.C."/>
            <person name="Tanaka T."/>
            <person name="Wu J."/>
            <person name="Zhou S."/>
            <person name="Childs K.L."/>
            <person name="Davidson R.M."/>
            <person name="Lin H."/>
            <person name="Quesada-Ocampo L."/>
            <person name="Vaillancourt B."/>
            <person name="Sakai H."/>
            <person name="Lee S.S."/>
            <person name="Kim J."/>
            <person name="Numa H."/>
            <person name="Itoh T."/>
            <person name="Buell C.R."/>
            <person name="Matsumoto T."/>
        </authorList>
    </citation>
    <scope>NUCLEOTIDE SEQUENCE [LARGE SCALE GENOMIC DNA]</scope>
    <source>
        <strain evidence="3">cv. Nipponbare</strain>
    </source>
</reference>
<dbReference type="EMBL" id="AP014957">
    <property type="protein sequence ID" value="BAS72580.1"/>
    <property type="molecule type" value="Genomic_DNA"/>
</dbReference>
<gene>
    <name evidence="2" type="ordered locus">Os01g0543400</name>
    <name evidence="2" type="ORF">OSNPB_010543400</name>
</gene>
<protein>
    <submittedName>
        <fullName evidence="2">Os01g0543400 protein</fullName>
    </submittedName>
</protein>